<dbReference type="Proteomes" id="UP001162131">
    <property type="component" value="Unassembled WGS sequence"/>
</dbReference>
<keyword evidence="4" id="KW-1185">Reference proteome</keyword>
<reference evidence="3" key="1">
    <citation type="submission" date="2021-09" db="EMBL/GenBank/DDBJ databases">
        <authorList>
            <consortium name="AG Swart"/>
            <person name="Singh M."/>
            <person name="Singh A."/>
            <person name="Seah K."/>
            <person name="Emmerich C."/>
        </authorList>
    </citation>
    <scope>NUCLEOTIDE SEQUENCE</scope>
    <source>
        <strain evidence="3">ATCC30299</strain>
    </source>
</reference>
<keyword evidence="2" id="KW-1133">Transmembrane helix</keyword>
<evidence type="ECO:0000313" key="4">
    <source>
        <dbReference type="Proteomes" id="UP001162131"/>
    </source>
</evidence>
<evidence type="ECO:0008006" key="5">
    <source>
        <dbReference type="Google" id="ProtNLM"/>
    </source>
</evidence>
<keyword evidence="2" id="KW-0472">Membrane</keyword>
<evidence type="ECO:0000313" key="3">
    <source>
        <dbReference type="EMBL" id="CAG9317766.1"/>
    </source>
</evidence>
<organism evidence="3 4">
    <name type="scientific">Blepharisma stoltei</name>
    <dbReference type="NCBI Taxonomy" id="1481888"/>
    <lineage>
        <taxon>Eukaryota</taxon>
        <taxon>Sar</taxon>
        <taxon>Alveolata</taxon>
        <taxon>Ciliophora</taxon>
        <taxon>Postciliodesmatophora</taxon>
        <taxon>Heterotrichea</taxon>
        <taxon>Heterotrichida</taxon>
        <taxon>Blepharismidae</taxon>
        <taxon>Blepharisma</taxon>
    </lineage>
</organism>
<evidence type="ECO:0000256" key="1">
    <source>
        <dbReference type="SAM" id="MobiDB-lite"/>
    </source>
</evidence>
<gene>
    <name evidence="3" type="ORF">BSTOLATCC_MIC19008</name>
</gene>
<comment type="caution">
    <text evidence="3">The sequence shown here is derived from an EMBL/GenBank/DDBJ whole genome shotgun (WGS) entry which is preliminary data.</text>
</comment>
<feature type="transmembrane region" description="Helical" evidence="2">
    <location>
        <begin position="67"/>
        <end position="88"/>
    </location>
</feature>
<dbReference type="EMBL" id="CAJZBQ010000018">
    <property type="protein sequence ID" value="CAG9317766.1"/>
    <property type="molecule type" value="Genomic_DNA"/>
</dbReference>
<accession>A0AAU9IQE9</accession>
<proteinExistence type="predicted"/>
<feature type="region of interest" description="Disordered" evidence="1">
    <location>
        <begin position="1"/>
        <end position="40"/>
    </location>
</feature>
<sequence length="156" mass="18390">MESREPRSGSRNTNRVIVDDNEGSSSSSSEDEGPELPKELKQVPSSYASSFQKKRKCNCTTKCWKDWLIIFLAFLAFYCFLGFFMWAMVEPMLYDTYTTLIIWGSIWVAFVMCILIAVIWRQHQLKLERFKLEEAERRAEEERLKPVQVKVDEDRE</sequence>
<keyword evidence="2" id="KW-0812">Transmembrane</keyword>
<name>A0AAU9IQE9_9CILI</name>
<evidence type="ECO:0000256" key="2">
    <source>
        <dbReference type="SAM" id="Phobius"/>
    </source>
</evidence>
<feature type="transmembrane region" description="Helical" evidence="2">
    <location>
        <begin position="100"/>
        <end position="120"/>
    </location>
</feature>
<dbReference type="AlphaFoldDB" id="A0AAU9IQE9"/>
<protein>
    <recommendedName>
        <fullName evidence="5">Transmembrane protein</fullName>
    </recommendedName>
</protein>